<gene>
    <name evidence="13" type="primary">CDO1_0</name>
    <name evidence="13" type="ORF">LSUE1_G009776</name>
</gene>
<comment type="catalytic activity">
    <reaction evidence="1 12">
        <text>L-cysteine + O2 = 3-sulfino-L-alanine + H(+)</text>
        <dbReference type="Rhea" id="RHEA:20441"/>
        <dbReference type="ChEBI" id="CHEBI:15378"/>
        <dbReference type="ChEBI" id="CHEBI:15379"/>
        <dbReference type="ChEBI" id="CHEBI:35235"/>
        <dbReference type="ChEBI" id="CHEBI:61085"/>
        <dbReference type="EC" id="1.13.11.20"/>
    </reaction>
</comment>
<dbReference type="GO" id="GO:0008198">
    <property type="term" value="F:ferrous iron binding"/>
    <property type="evidence" value="ECO:0007669"/>
    <property type="project" value="TreeGrafter"/>
</dbReference>
<evidence type="ECO:0000256" key="10">
    <source>
        <dbReference type="PIRSR" id="PIRSR610300-50"/>
    </source>
</evidence>
<evidence type="ECO:0000256" key="11">
    <source>
        <dbReference type="PIRSR" id="PIRSR610300-51"/>
    </source>
</evidence>
<keyword evidence="8 11" id="KW-0408">Iron</keyword>
<evidence type="ECO:0000256" key="3">
    <source>
        <dbReference type="ARBA" id="ARBA00013133"/>
    </source>
</evidence>
<comment type="cofactor">
    <cofactor evidence="12">
        <name>Fe cation</name>
        <dbReference type="ChEBI" id="CHEBI:24875"/>
    </cofactor>
    <text evidence="12">Binds 1 Fe cation per subunit.</text>
</comment>
<evidence type="ECO:0000256" key="9">
    <source>
        <dbReference type="ARBA" id="ARBA00070673"/>
    </source>
</evidence>
<keyword evidence="4 11" id="KW-0479">Metal-binding</keyword>
<feature type="binding site" evidence="11">
    <location>
        <position position="125"/>
    </location>
    <ligand>
        <name>Fe cation</name>
        <dbReference type="ChEBI" id="CHEBI:24875"/>
        <note>catalytic</note>
    </ligand>
</feature>
<evidence type="ECO:0000256" key="4">
    <source>
        <dbReference type="ARBA" id="ARBA00022723"/>
    </source>
</evidence>
<dbReference type="PANTHER" id="PTHR12918">
    <property type="entry name" value="CYSTEINE DIOXYGENASE"/>
    <property type="match status" value="1"/>
</dbReference>
<dbReference type="FunFam" id="2.60.120.10:FF:000189">
    <property type="entry name" value="Cysteine dioxygenase"/>
    <property type="match status" value="1"/>
</dbReference>
<dbReference type="InterPro" id="IPR010300">
    <property type="entry name" value="CDO_1"/>
</dbReference>
<feature type="cross-link" description="3'-(S-cysteinyl)-tyrosine (Cys-Tyr)" evidence="10">
    <location>
        <begin position="132"/>
        <end position="193"/>
    </location>
</feature>
<dbReference type="PANTHER" id="PTHR12918:SF1">
    <property type="entry name" value="CYSTEINE DIOXYGENASE TYPE 1"/>
    <property type="match status" value="1"/>
</dbReference>
<evidence type="ECO:0000256" key="7">
    <source>
        <dbReference type="ARBA" id="ARBA00023002"/>
    </source>
</evidence>
<keyword evidence="6 12" id="KW-0223">Dioxygenase</keyword>
<dbReference type="GO" id="GO:0017172">
    <property type="term" value="F:cysteine dioxygenase activity"/>
    <property type="evidence" value="ECO:0007669"/>
    <property type="project" value="UniProtKB-UniRule"/>
</dbReference>
<comment type="caution">
    <text evidence="13">The sequence shown here is derived from an EMBL/GenBank/DDBJ whole genome shotgun (WGS) entry which is preliminary data.</text>
</comment>
<dbReference type="InterPro" id="IPR014710">
    <property type="entry name" value="RmlC-like_jellyroll"/>
</dbReference>
<dbReference type="Proteomes" id="UP000469558">
    <property type="component" value="Unassembled WGS sequence"/>
</dbReference>
<evidence type="ECO:0000256" key="2">
    <source>
        <dbReference type="ARBA" id="ARBA00006622"/>
    </source>
</evidence>
<dbReference type="CDD" id="cd10548">
    <property type="entry name" value="cupin_CDO"/>
    <property type="match status" value="1"/>
</dbReference>
<sequence length="231" mass="25288">MAPALAEGVLGAGGSFSTKTAVPQDPFQKLVSELSRLLGPSSGLDSADVNVKELQELMDKYVSCEKDWSKYAFADHSRGYTRNLVDEGNGKSNLVRLPLLFLLQLSLIAALLVLVWSPGKGSFIHDHAAAHCLMKILKGTLKETRYSPSTAPLQVMRENTYVENEVTYMADELGVHRISNPDAEEVAVSLHLYTPPNAAKEGCNTFDEETGRKVHVKQNNFYSAFGTKTSP</sequence>
<evidence type="ECO:0000256" key="6">
    <source>
        <dbReference type="ARBA" id="ARBA00022964"/>
    </source>
</evidence>
<keyword evidence="14" id="KW-1185">Reference proteome</keyword>
<dbReference type="EC" id="1.13.11.20" evidence="3 12"/>
<dbReference type="GO" id="GO:0019448">
    <property type="term" value="P:L-cysteine catabolic process"/>
    <property type="evidence" value="ECO:0007669"/>
    <property type="project" value="TreeGrafter"/>
</dbReference>
<protein>
    <recommendedName>
        <fullName evidence="9 12">Cysteine dioxygenase</fullName>
        <ecNumber evidence="3 12">1.13.11.20</ecNumber>
    </recommendedName>
</protein>
<accession>A0A8T9BV33</accession>
<evidence type="ECO:0000256" key="8">
    <source>
        <dbReference type="ARBA" id="ARBA00023004"/>
    </source>
</evidence>
<keyword evidence="5 10" id="KW-0883">Thioether bond</keyword>
<organism evidence="13 14">
    <name type="scientific">Lachnellula suecica</name>
    <dbReference type="NCBI Taxonomy" id="602035"/>
    <lineage>
        <taxon>Eukaryota</taxon>
        <taxon>Fungi</taxon>
        <taxon>Dikarya</taxon>
        <taxon>Ascomycota</taxon>
        <taxon>Pezizomycotina</taxon>
        <taxon>Leotiomycetes</taxon>
        <taxon>Helotiales</taxon>
        <taxon>Lachnaceae</taxon>
        <taxon>Lachnellula</taxon>
    </lineage>
</organism>
<name>A0A8T9BV33_9HELO</name>
<proteinExistence type="inferred from homology"/>
<evidence type="ECO:0000313" key="14">
    <source>
        <dbReference type="Proteomes" id="UP000469558"/>
    </source>
</evidence>
<keyword evidence="7 12" id="KW-0560">Oxidoreductase</keyword>
<comment type="similarity">
    <text evidence="2 12">Belongs to the cysteine dioxygenase family.</text>
</comment>
<evidence type="ECO:0000256" key="1">
    <source>
        <dbReference type="ARBA" id="ARBA00000629"/>
    </source>
</evidence>
<evidence type="ECO:0000256" key="12">
    <source>
        <dbReference type="RuleBase" id="RU366010"/>
    </source>
</evidence>
<dbReference type="Gene3D" id="2.60.120.10">
    <property type="entry name" value="Jelly Rolls"/>
    <property type="match status" value="1"/>
</dbReference>
<dbReference type="EMBL" id="QGMK01003410">
    <property type="protein sequence ID" value="TVY52873.1"/>
    <property type="molecule type" value="Genomic_DNA"/>
</dbReference>
<dbReference type="SUPFAM" id="SSF51182">
    <property type="entry name" value="RmlC-like cupins"/>
    <property type="match status" value="1"/>
</dbReference>
<dbReference type="AlphaFoldDB" id="A0A8T9BV33"/>
<evidence type="ECO:0000313" key="13">
    <source>
        <dbReference type="EMBL" id="TVY52873.1"/>
    </source>
</evidence>
<dbReference type="InterPro" id="IPR011051">
    <property type="entry name" value="RmlC_Cupin_sf"/>
</dbReference>
<evidence type="ECO:0000256" key="5">
    <source>
        <dbReference type="ARBA" id="ARBA00022784"/>
    </source>
</evidence>
<dbReference type="OrthoDB" id="543511at2759"/>
<reference evidence="13 14" key="1">
    <citation type="submission" date="2018-05" db="EMBL/GenBank/DDBJ databases">
        <title>Genome sequencing and assembly of the regulated plant pathogen Lachnellula willkommii and related sister species for the development of diagnostic species identification markers.</title>
        <authorList>
            <person name="Giroux E."/>
            <person name="Bilodeau G."/>
        </authorList>
    </citation>
    <scope>NUCLEOTIDE SEQUENCE [LARGE SCALE GENOMIC DNA]</scope>
    <source>
        <strain evidence="13 14">CBS 268.59</strain>
    </source>
</reference>
<feature type="binding site" evidence="11">
    <location>
        <position position="127"/>
    </location>
    <ligand>
        <name>Fe cation</name>
        <dbReference type="ChEBI" id="CHEBI:24875"/>
        <note>catalytic</note>
    </ligand>
</feature>
<feature type="binding site" evidence="11">
    <location>
        <position position="176"/>
    </location>
    <ligand>
        <name>Fe cation</name>
        <dbReference type="ChEBI" id="CHEBI:24875"/>
        <note>catalytic</note>
    </ligand>
</feature>
<dbReference type="Pfam" id="PF05995">
    <property type="entry name" value="CDO_I"/>
    <property type="match status" value="2"/>
</dbReference>